<evidence type="ECO:0000313" key="8">
    <source>
        <dbReference type="Proteomes" id="UP000245753"/>
    </source>
</evidence>
<dbReference type="RefSeq" id="WP_109137212.1">
    <property type="nucleotide sequence ID" value="NZ_QFFN01000010.1"/>
</dbReference>
<evidence type="ECO:0000256" key="4">
    <source>
        <dbReference type="ARBA" id="ARBA00022842"/>
    </source>
</evidence>
<sequence>MTRTADRTSSPERLADNAASQYRISHPDPPRSVLLDTNVLLDHLLLREDRTRPVSAMLKECVRHDVTLRCAATSLKDIAYISEMMLRRQFNGRRHHESQSASKTVGESTLQDATKRLLTRRIPWHCIERTRALCDIVAIDQTICDDTIALRDRHDDFEDDLIIAAARRSDSEAVVTSDEKLIEHFPGYCISPRGMTALLDACGRPQSK</sequence>
<dbReference type="GO" id="GO:0004518">
    <property type="term" value="F:nuclease activity"/>
    <property type="evidence" value="ECO:0007669"/>
    <property type="project" value="UniProtKB-KW"/>
</dbReference>
<proteinExistence type="predicted"/>
<dbReference type="AlphaFoldDB" id="A0A2U2MSU1"/>
<reference evidence="7 8" key="1">
    <citation type="journal article" date="2018" name="Int. J. Syst. Evol. Microbiol.">
        <title>Bifidobacterium catulorum sp. nov., a novel taxon from the faeces of the baby common marmoset (Callithrix jacchus).</title>
        <authorList>
            <person name="Modesto M."/>
            <person name="Michelini S."/>
            <person name="Oki K."/>
            <person name="Biavati B."/>
            <person name="Watanabe K."/>
            <person name="Mattarelli P."/>
        </authorList>
    </citation>
    <scope>NUCLEOTIDE SEQUENCE [LARGE SCALE GENOMIC DNA]</scope>
    <source>
        <strain evidence="7 8">MRM 8.19</strain>
    </source>
</reference>
<dbReference type="SUPFAM" id="SSF88723">
    <property type="entry name" value="PIN domain-like"/>
    <property type="match status" value="1"/>
</dbReference>
<evidence type="ECO:0000256" key="3">
    <source>
        <dbReference type="ARBA" id="ARBA00022801"/>
    </source>
</evidence>
<keyword evidence="2" id="KW-0479">Metal-binding</keyword>
<dbReference type="EMBL" id="QFFN01000010">
    <property type="protein sequence ID" value="PWG59920.1"/>
    <property type="molecule type" value="Genomic_DNA"/>
</dbReference>
<dbReference type="InterPro" id="IPR002716">
    <property type="entry name" value="PIN_dom"/>
</dbReference>
<evidence type="ECO:0000256" key="5">
    <source>
        <dbReference type="SAM" id="MobiDB-lite"/>
    </source>
</evidence>
<dbReference type="Proteomes" id="UP000245753">
    <property type="component" value="Unassembled WGS sequence"/>
</dbReference>
<accession>A0A2U2MSU1</accession>
<evidence type="ECO:0000256" key="1">
    <source>
        <dbReference type="ARBA" id="ARBA00022722"/>
    </source>
</evidence>
<feature type="region of interest" description="Disordered" evidence="5">
    <location>
        <begin position="1"/>
        <end position="28"/>
    </location>
</feature>
<comment type="caution">
    <text evidence="7">The sequence shown here is derived from an EMBL/GenBank/DDBJ whole genome shotgun (WGS) entry which is preliminary data.</text>
</comment>
<keyword evidence="4" id="KW-0460">Magnesium</keyword>
<evidence type="ECO:0000313" key="7">
    <source>
        <dbReference type="EMBL" id="PWG59920.1"/>
    </source>
</evidence>
<dbReference type="OrthoDB" id="3173659at2"/>
<evidence type="ECO:0000256" key="2">
    <source>
        <dbReference type="ARBA" id="ARBA00022723"/>
    </source>
</evidence>
<protein>
    <submittedName>
        <fullName evidence="7">PIN domain nuclease</fullName>
    </submittedName>
</protein>
<dbReference type="Pfam" id="PF13470">
    <property type="entry name" value="PIN_3"/>
    <property type="match status" value="1"/>
</dbReference>
<dbReference type="GO" id="GO:0046872">
    <property type="term" value="F:metal ion binding"/>
    <property type="evidence" value="ECO:0007669"/>
    <property type="project" value="UniProtKB-KW"/>
</dbReference>
<keyword evidence="1" id="KW-0540">Nuclease</keyword>
<gene>
    <name evidence="7" type="ORF">DF200_05160</name>
</gene>
<feature type="domain" description="PIN" evidence="6">
    <location>
        <begin position="33"/>
        <end position="179"/>
    </location>
</feature>
<keyword evidence="3" id="KW-0378">Hydrolase</keyword>
<dbReference type="InterPro" id="IPR029060">
    <property type="entry name" value="PIN-like_dom_sf"/>
</dbReference>
<organism evidence="7 8">
    <name type="scientific">Bifidobacterium catulorum</name>
    <dbReference type="NCBI Taxonomy" id="1630173"/>
    <lineage>
        <taxon>Bacteria</taxon>
        <taxon>Bacillati</taxon>
        <taxon>Actinomycetota</taxon>
        <taxon>Actinomycetes</taxon>
        <taxon>Bifidobacteriales</taxon>
        <taxon>Bifidobacteriaceae</taxon>
        <taxon>Bifidobacterium</taxon>
    </lineage>
</organism>
<keyword evidence="8" id="KW-1185">Reference proteome</keyword>
<dbReference type="GO" id="GO:0016787">
    <property type="term" value="F:hydrolase activity"/>
    <property type="evidence" value="ECO:0007669"/>
    <property type="project" value="UniProtKB-KW"/>
</dbReference>
<feature type="compositionally biased region" description="Basic and acidic residues" evidence="5">
    <location>
        <begin position="1"/>
        <end position="15"/>
    </location>
</feature>
<evidence type="ECO:0000259" key="6">
    <source>
        <dbReference type="Pfam" id="PF13470"/>
    </source>
</evidence>
<name>A0A2U2MSU1_9BIFI</name>